<keyword evidence="2 5" id="KW-0328">Glycosyltransferase</keyword>
<evidence type="ECO:0000259" key="4">
    <source>
        <dbReference type="Pfam" id="PF00535"/>
    </source>
</evidence>
<gene>
    <name evidence="5" type="ORF">QVH07_16295</name>
</gene>
<keyword evidence="6" id="KW-1185">Reference proteome</keyword>
<dbReference type="SUPFAM" id="SSF53448">
    <property type="entry name" value="Nucleotide-diphospho-sugar transferases"/>
    <property type="match status" value="1"/>
</dbReference>
<dbReference type="InterPro" id="IPR029044">
    <property type="entry name" value="Nucleotide-diphossugar_trans"/>
</dbReference>
<proteinExistence type="inferred from homology"/>
<dbReference type="GO" id="GO:0016757">
    <property type="term" value="F:glycosyltransferase activity"/>
    <property type="evidence" value="ECO:0007669"/>
    <property type="project" value="UniProtKB-KW"/>
</dbReference>
<dbReference type="PANTHER" id="PTHR43179">
    <property type="entry name" value="RHAMNOSYLTRANSFERASE WBBL"/>
    <property type="match status" value="1"/>
</dbReference>
<evidence type="ECO:0000256" key="3">
    <source>
        <dbReference type="ARBA" id="ARBA00022679"/>
    </source>
</evidence>
<dbReference type="Pfam" id="PF00535">
    <property type="entry name" value="Glycos_transf_2"/>
    <property type="match status" value="1"/>
</dbReference>
<dbReference type="CDD" id="cd04186">
    <property type="entry name" value="GT_2_like_c"/>
    <property type="match status" value="1"/>
</dbReference>
<keyword evidence="3 5" id="KW-0808">Transferase</keyword>
<evidence type="ECO:0000256" key="2">
    <source>
        <dbReference type="ARBA" id="ARBA00022676"/>
    </source>
</evidence>
<name>A0ABT7YGX2_9BACT</name>
<dbReference type="Proteomes" id="UP001171916">
    <property type="component" value="Unassembled WGS sequence"/>
</dbReference>
<dbReference type="InterPro" id="IPR001173">
    <property type="entry name" value="Glyco_trans_2-like"/>
</dbReference>
<comment type="caution">
    <text evidence="5">The sequence shown here is derived from an EMBL/GenBank/DDBJ whole genome shotgun (WGS) entry which is preliminary data.</text>
</comment>
<evidence type="ECO:0000256" key="1">
    <source>
        <dbReference type="ARBA" id="ARBA00006739"/>
    </source>
</evidence>
<dbReference type="EC" id="2.4.-.-" evidence="5"/>
<sequence>MKSCAIVILNFNGAEVLPKFLSSVVKESQNDIWVIDNASEDNSLEFLESDYPQIQLIKLEKNLGFAGGYNRGLGKLKDLYEYYILLNSDVEVTPEWDQLLLTWLDSQPNYACVQPKILSFQNRVFFDYAGAAGGFLDFLGYPYCRGRIWETIEKDTGQYNQDLEVDWASGACMAVRANLFHDLGGFDEQFFAHMEEIDLCWRLRAEGWKVGFHSRSVVYHFGGATLSRSSPSKLHLNIRNSLLMLHKNLKSDFWLRFLPKAALEFSAALNYLIKGEKESSKAIRQGYSDFFKMRDKNIKSVKTNAPIKSTGPATVIFWDYFIRGRKTFLEL</sequence>
<comment type="similarity">
    <text evidence="1">Belongs to the glycosyltransferase 2 family.</text>
</comment>
<dbReference type="RefSeq" id="WP_290002536.1">
    <property type="nucleotide sequence ID" value="NZ_JAUEPH010000008.1"/>
</dbReference>
<dbReference type="Gene3D" id="3.90.550.10">
    <property type="entry name" value="Spore Coat Polysaccharide Biosynthesis Protein SpsA, Chain A"/>
    <property type="match status" value="1"/>
</dbReference>
<organism evidence="5 6">
    <name type="scientific">Algoriphagus sediminis</name>
    <dbReference type="NCBI Taxonomy" id="3057113"/>
    <lineage>
        <taxon>Bacteria</taxon>
        <taxon>Pseudomonadati</taxon>
        <taxon>Bacteroidota</taxon>
        <taxon>Cytophagia</taxon>
        <taxon>Cytophagales</taxon>
        <taxon>Cyclobacteriaceae</taxon>
        <taxon>Algoriphagus</taxon>
    </lineage>
</organism>
<evidence type="ECO:0000313" key="5">
    <source>
        <dbReference type="EMBL" id="MDN3205723.1"/>
    </source>
</evidence>
<accession>A0ABT7YGX2</accession>
<evidence type="ECO:0000313" key="6">
    <source>
        <dbReference type="Proteomes" id="UP001171916"/>
    </source>
</evidence>
<dbReference type="PANTHER" id="PTHR43179:SF12">
    <property type="entry name" value="GALACTOFURANOSYLTRANSFERASE GLFT2"/>
    <property type="match status" value="1"/>
</dbReference>
<reference evidence="5" key="1">
    <citation type="submission" date="2023-06" db="EMBL/GenBank/DDBJ databases">
        <title>Robiginitalea aurantiacus sp. nov. and Algoriphagus sediminis sp. nov., isolated from coastal sediment.</title>
        <authorList>
            <person name="Zhou Z.Y."/>
            <person name="An J."/>
            <person name="Jia Y.W."/>
            <person name="Du Z.J."/>
        </authorList>
    </citation>
    <scope>NUCLEOTIDE SEQUENCE</scope>
    <source>
        <strain evidence="5">C2-7</strain>
    </source>
</reference>
<protein>
    <submittedName>
        <fullName evidence="5">Glycosyltransferase family 2 protein</fullName>
        <ecNumber evidence="5">2.4.-.-</ecNumber>
    </submittedName>
</protein>
<dbReference type="EMBL" id="JAUEPH010000008">
    <property type="protein sequence ID" value="MDN3205723.1"/>
    <property type="molecule type" value="Genomic_DNA"/>
</dbReference>
<feature type="domain" description="Glycosyltransferase 2-like" evidence="4">
    <location>
        <begin position="6"/>
        <end position="183"/>
    </location>
</feature>